<keyword evidence="2" id="KW-1185">Reference proteome</keyword>
<dbReference type="InterPro" id="IPR050772">
    <property type="entry name" value="Hydratase-Decarb/MhpD_sf"/>
</dbReference>
<accession>A0ABW7TJR2</accession>
<dbReference type="RefSeq" id="WP_033241953.1">
    <property type="nucleotide sequence ID" value="NZ_JBIRUQ010000001.1"/>
</dbReference>
<dbReference type="GeneID" id="93509101"/>
<evidence type="ECO:0000313" key="2">
    <source>
        <dbReference type="Proteomes" id="UP001611263"/>
    </source>
</evidence>
<name>A0ABW7TJR2_9NOCA</name>
<organism evidence="1 2">
    <name type="scientific">Nocardia carnea</name>
    <dbReference type="NCBI Taxonomy" id="37328"/>
    <lineage>
        <taxon>Bacteria</taxon>
        <taxon>Bacillati</taxon>
        <taxon>Actinomycetota</taxon>
        <taxon>Actinomycetes</taxon>
        <taxon>Mycobacteriales</taxon>
        <taxon>Nocardiaceae</taxon>
        <taxon>Nocardia</taxon>
    </lineage>
</organism>
<dbReference type="PANTHER" id="PTHR30143:SF0">
    <property type="entry name" value="2-KETO-4-PENTENOATE HYDRATASE"/>
    <property type="match status" value="1"/>
</dbReference>
<gene>
    <name evidence="1" type="ORF">ACH4WX_06495</name>
</gene>
<comment type="caution">
    <text evidence="1">The sequence shown here is derived from an EMBL/GenBank/DDBJ whole genome shotgun (WGS) entry which is preliminary data.</text>
</comment>
<dbReference type="InterPro" id="IPR036663">
    <property type="entry name" value="Fumarylacetoacetase_C_sf"/>
</dbReference>
<reference evidence="1 2" key="1">
    <citation type="submission" date="2024-10" db="EMBL/GenBank/DDBJ databases">
        <title>The Natural Products Discovery Center: Release of the First 8490 Sequenced Strains for Exploring Actinobacteria Biosynthetic Diversity.</title>
        <authorList>
            <person name="Kalkreuter E."/>
            <person name="Kautsar S.A."/>
            <person name="Yang D."/>
            <person name="Bader C.D."/>
            <person name="Teijaro C.N."/>
            <person name="Fluegel L."/>
            <person name="Davis C.M."/>
            <person name="Simpson J.R."/>
            <person name="Lauterbach L."/>
            <person name="Steele A.D."/>
            <person name="Gui C."/>
            <person name="Meng S."/>
            <person name="Li G."/>
            <person name="Viehrig K."/>
            <person name="Ye F."/>
            <person name="Su P."/>
            <person name="Kiefer A.F."/>
            <person name="Nichols A."/>
            <person name="Cepeda A.J."/>
            <person name="Yan W."/>
            <person name="Fan B."/>
            <person name="Jiang Y."/>
            <person name="Adhikari A."/>
            <person name="Zheng C.-J."/>
            <person name="Schuster L."/>
            <person name="Cowan T.M."/>
            <person name="Smanski M.J."/>
            <person name="Chevrette M.G."/>
            <person name="De Carvalho L.P.S."/>
            <person name="Shen B."/>
        </authorList>
    </citation>
    <scope>NUCLEOTIDE SEQUENCE [LARGE SCALE GENOMIC DNA]</scope>
    <source>
        <strain evidence="1 2">NPDC020568</strain>
    </source>
</reference>
<dbReference type="SUPFAM" id="SSF56529">
    <property type="entry name" value="FAH"/>
    <property type="match status" value="1"/>
</dbReference>
<protein>
    <submittedName>
        <fullName evidence="1">2-keto-4-pentenoate hydratase</fullName>
    </submittedName>
</protein>
<dbReference type="Gene3D" id="3.90.850.10">
    <property type="entry name" value="Fumarylacetoacetase-like, C-terminal domain"/>
    <property type="match status" value="1"/>
</dbReference>
<sequence>MTNSTTASPDDIEALARRLDNAQRSRTDTLSLEEDASLGIDLDVDIAYLVQEALVGLRTMRGETVVGVKLGFTSKAKMAQMGVSDVIVGRITDAMQVSDGGDTDLRGYIHPKVEPEVAYRIGRDITFADLDDPDTDIVACVDAIAPALEIIDSRYRDFRFTYADVVADNTSAAGFAVGTWRPMREAADRAVRLRVGDEQTTGTTAAILGDPQAALHALLDMCRRRRIPLHAGYVVLAGAATAAMPLTEATAECAIAGIGTVSLTGVRR</sequence>
<dbReference type="PANTHER" id="PTHR30143">
    <property type="entry name" value="ACID HYDRATASE"/>
    <property type="match status" value="1"/>
</dbReference>
<dbReference type="EMBL" id="JBIRUQ010000001">
    <property type="protein sequence ID" value="MFI1460358.1"/>
    <property type="molecule type" value="Genomic_DNA"/>
</dbReference>
<evidence type="ECO:0000313" key="1">
    <source>
        <dbReference type="EMBL" id="MFI1460358.1"/>
    </source>
</evidence>
<proteinExistence type="predicted"/>
<dbReference type="Proteomes" id="UP001611263">
    <property type="component" value="Unassembled WGS sequence"/>
</dbReference>